<evidence type="ECO:0000256" key="5">
    <source>
        <dbReference type="SAM" id="MobiDB-lite"/>
    </source>
</evidence>
<keyword evidence="3" id="KW-0862">Zinc</keyword>
<keyword evidence="2 4" id="KW-0863">Zinc-finger</keyword>
<gene>
    <name evidence="7" type="ORF">OKIOD_LOCUS4662</name>
</gene>
<feature type="domain" description="RING-type" evidence="6">
    <location>
        <begin position="224"/>
        <end position="264"/>
    </location>
</feature>
<feature type="compositionally biased region" description="Acidic residues" evidence="5">
    <location>
        <begin position="197"/>
        <end position="215"/>
    </location>
</feature>
<accession>A0ABN7S747</accession>
<evidence type="ECO:0000256" key="4">
    <source>
        <dbReference type="PROSITE-ProRule" id="PRU00175"/>
    </source>
</evidence>
<proteinExistence type="predicted"/>
<evidence type="ECO:0000259" key="6">
    <source>
        <dbReference type="PROSITE" id="PS50089"/>
    </source>
</evidence>
<organism evidence="7 8">
    <name type="scientific">Oikopleura dioica</name>
    <name type="common">Tunicate</name>
    <dbReference type="NCBI Taxonomy" id="34765"/>
    <lineage>
        <taxon>Eukaryota</taxon>
        <taxon>Metazoa</taxon>
        <taxon>Chordata</taxon>
        <taxon>Tunicata</taxon>
        <taxon>Appendicularia</taxon>
        <taxon>Copelata</taxon>
        <taxon>Oikopleuridae</taxon>
        <taxon>Oikopleura</taxon>
    </lineage>
</organism>
<feature type="region of interest" description="Disordered" evidence="5">
    <location>
        <begin position="118"/>
        <end position="137"/>
    </location>
</feature>
<evidence type="ECO:0000256" key="1">
    <source>
        <dbReference type="ARBA" id="ARBA00022723"/>
    </source>
</evidence>
<evidence type="ECO:0000313" key="7">
    <source>
        <dbReference type="EMBL" id="CAG5091529.1"/>
    </source>
</evidence>
<dbReference type="Pfam" id="PF13920">
    <property type="entry name" value="zf-C3HC4_3"/>
    <property type="match status" value="1"/>
</dbReference>
<dbReference type="PROSITE" id="PS50089">
    <property type="entry name" value="ZF_RING_2"/>
    <property type="match status" value="1"/>
</dbReference>
<dbReference type="SMART" id="SM00184">
    <property type="entry name" value="RING"/>
    <property type="match status" value="1"/>
</dbReference>
<protein>
    <submittedName>
        <fullName evidence="7">Oidioi.mRNA.OKI2018_I69.PAR.g13104.t1.cds</fullName>
    </submittedName>
</protein>
<sequence>MRKLERTLRVFPRNEFVRHWGFFGLCHSCERAVESTAEINGQRFCRDCKAEKFPEIVTAIFNDSDATFACPAGACGADDLTLEGFWIGSCCENAASCVDDEFKYERLSIVNKIYEEARDEEDSAEEDVEEASEALEKAQNDVERIKEALQNAENAQQNAEEEHAAAKEKLEEKKAWRKKVQKRALVLAEDAMKEDNRDLDDEDDSEDEDCEEEEFEEEKDAYKCKVCFEFFDDEHQEAAIYPCGHKACFNCLSSLQPMVCPICRAPFAPRSILKLFNN</sequence>
<dbReference type="InterPro" id="IPR013083">
    <property type="entry name" value="Znf_RING/FYVE/PHD"/>
</dbReference>
<feature type="region of interest" description="Disordered" evidence="5">
    <location>
        <begin position="191"/>
        <end position="215"/>
    </location>
</feature>
<dbReference type="Proteomes" id="UP001158576">
    <property type="component" value="Chromosome PAR"/>
</dbReference>
<dbReference type="Gene3D" id="3.30.40.10">
    <property type="entry name" value="Zinc/RING finger domain, C3HC4 (zinc finger)"/>
    <property type="match status" value="1"/>
</dbReference>
<keyword evidence="8" id="KW-1185">Reference proteome</keyword>
<feature type="compositionally biased region" description="Acidic residues" evidence="5">
    <location>
        <begin position="118"/>
        <end position="133"/>
    </location>
</feature>
<keyword evidence="1" id="KW-0479">Metal-binding</keyword>
<evidence type="ECO:0000256" key="3">
    <source>
        <dbReference type="ARBA" id="ARBA00022833"/>
    </source>
</evidence>
<evidence type="ECO:0000256" key="2">
    <source>
        <dbReference type="ARBA" id="ARBA00022771"/>
    </source>
</evidence>
<evidence type="ECO:0000313" key="8">
    <source>
        <dbReference type="Proteomes" id="UP001158576"/>
    </source>
</evidence>
<dbReference type="InterPro" id="IPR001841">
    <property type="entry name" value="Znf_RING"/>
</dbReference>
<dbReference type="SUPFAM" id="SSF57850">
    <property type="entry name" value="RING/U-box"/>
    <property type="match status" value="1"/>
</dbReference>
<reference evidence="7 8" key="1">
    <citation type="submission" date="2021-04" db="EMBL/GenBank/DDBJ databases">
        <authorList>
            <person name="Bliznina A."/>
        </authorList>
    </citation>
    <scope>NUCLEOTIDE SEQUENCE [LARGE SCALE GENOMIC DNA]</scope>
</reference>
<name>A0ABN7S747_OIKDI</name>
<dbReference type="EMBL" id="OU015568">
    <property type="protein sequence ID" value="CAG5091529.1"/>
    <property type="molecule type" value="Genomic_DNA"/>
</dbReference>